<feature type="binding site" evidence="9">
    <location>
        <begin position="29"/>
        <end position="32"/>
    </location>
    <ligand>
        <name>ATP</name>
        <dbReference type="ChEBI" id="CHEBI:30616"/>
    </ligand>
</feature>
<dbReference type="InterPro" id="IPR027410">
    <property type="entry name" value="TCP-1-like_intermed_sf"/>
</dbReference>
<comment type="caution">
    <text evidence="9">Lacks conserved residue(s) required for the propagation of feature annotation.</text>
</comment>
<dbReference type="PRINTS" id="PR00298">
    <property type="entry name" value="CHAPERONIN60"/>
</dbReference>
<accession>A0A5C4UZ67</accession>
<keyword evidence="5 9" id="KW-0067">ATP-binding</keyword>
<evidence type="ECO:0000256" key="9">
    <source>
        <dbReference type="HAMAP-Rule" id="MF_00600"/>
    </source>
</evidence>
<dbReference type="InterPro" id="IPR018370">
    <property type="entry name" value="Chaperonin_Cpn60_CS"/>
</dbReference>
<dbReference type="AlphaFoldDB" id="A0A5C4UZ67"/>
<gene>
    <name evidence="9 12" type="primary">groL</name>
    <name evidence="9" type="synonym">groEL</name>
    <name evidence="12" type="ORF">FH715_16010</name>
</gene>
<dbReference type="GO" id="GO:0016853">
    <property type="term" value="F:isomerase activity"/>
    <property type="evidence" value="ECO:0007669"/>
    <property type="project" value="UniProtKB-KW"/>
</dbReference>
<protein>
    <recommendedName>
        <fullName evidence="9">Chaperonin GroEL</fullName>
        <ecNumber evidence="9">5.6.1.7</ecNumber>
    </recommendedName>
    <alternativeName>
        <fullName evidence="9">60 kDa chaperonin</fullName>
    </alternativeName>
    <alternativeName>
        <fullName evidence="9">Chaperonin-60</fullName>
        <shortName evidence="9">Cpn60</shortName>
    </alternativeName>
</protein>
<dbReference type="SUPFAM" id="SSF54849">
    <property type="entry name" value="GroEL-intermediate domain like"/>
    <property type="match status" value="1"/>
</dbReference>
<dbReference type="Gene3D" id="1.10.560.10">
    <property type="entry name" value="GroEL-like equatorial domain"/>
    <property type="match status" value="1"/>
</dbReference>
<name>A0A5C4UZ67_9ACTN</name>
<sequence length="541" mass="57075">MAKILKFDEDARRALERGVNQLADAVKVTIGPKGRNVVIDKKFGAPTITNDGVTIAREVEAEDPYENLGAQLVKEVATKTNDIAGDGTTTATVLAQALVREGLRNVAAGASPSGLKRGIDAAVAAVADDLRASARPIDSKEDIAAVAALSAQDTRVGELIAEAMDKVGKDGVITVEESQTFGLDLDFTEGMAFDKGYLSHYMVTDQERMEAVLDDPYILIHQGKIGSIQDLLPLLEKIMQSGGSRPLLIIAEDVEGEALSTLVVNKIRGTFNSVAVKAPGFGDRRKAMLGDMATLTGGTVISEEVGLKLDQVGLEVLGTARRVTITKDDTTLVDGAGDAAAIQDRVAQIKAEIDATDSDWDREKLQERLAKLAGGVCVIRVGAATEVELKEKKHRLEDAISATRAAVEEGIVPGGGASLVHSAKVLENDLDRTGDEATGVAIVRRAAVEPLRWIAENAGLEGYVITSKVSELDKGQGYNAATGVYGDLVKDGVIDPVKVTRSALQNAASIASLLLTTETLVVEKKEEEPEAAAGHGHGHSH</sequence>
<dbReference type="GO" id="GO:0042603">
    <property type="term" value="C:capsule"/>
    <property type="evidence" value="ECO:0007669"/>
    <property type="project" value="UniProtKB-SubCell"/>
</dbReference>
<dbReference type="Proteomes" id="UP000311713">
    <property type="component" value="Unassembled WGS sequence"/>
</dbReference>
<proteinExistence type="inferred from homology"/>
<dbReference type="GO" id="GO:0009408">
    <property type="term" value="P:response to heat"/>
    <property type="evidence" value="ECO:0007669"/>
    <property type="project" value="UniProtKB-ARBA"/>
</dbReference>
<keyword evidence="6 9" id="KW-0143">Chaperone</keyword>
<dbReference type="GO" id="GO:0042026">
    <property type="term" value="P:protein refolding"/>
    <property type="evidence" value="ECO:0007669"/>
    <property type="project" value="UniProtKB-UniRule"/>
</dbReference>
<keyword evidence="13" id="KW-1185">Reference proteome</keyword>
<evidence type="ECO:0000256" key="7">
    <source>
        <dbReference type="ARBA" id="ARBA00023235"/>
    </source>
</evidence>
<feature type="binding site" evidence="9">
    <location>
        <begin position="479"/>
        <end position="481"/>
    </location>
    <ligand>
        <name>ATP</name>
        <dbReference type="ChEBI" id="CHEBI:30616"/>
    </ligand>
</feature>
<keyword evidence="9" id="KW-0963">Cytoplasm</keyword>
<dbReference type="NCBIfam" id="NF000592">
    <property type="entry name" value="PRK00013.1"/>
    <property type="match status" value="1"/>
</dbReference>
<dbReference type="Pfam" id="PF00118">
    <property type="entry name" value="Cpn60_TCP1"/>
    <property type="match status" value="1"/>
</dbReference>
<feature type="binding site" evidence="9">
    <location>
        <position position="495"/>
    </location>
    <ligand>
        <name>ATP</name>
        <dbReference type="ChEBI" id="CHEBI:30616"/>
    </ligand>
</feature>
<comment type="subcellular location">
    <subcellularLocation>
        <location evidence="2">Cell surface</location>
    </subcellularLocation>
    <subcellularLocation>
        <location evidence="9">Cytoplasm</location>
    </subcellularLocation>
    <subcellularLocation>
        <location evidence="8">Secreted</location>
        <location evidence="8">Capsule</location>
    </subcellularLocation>
    <subcellularLocation>
        <location evidence="1">Secreted</location>
        <location evidence="1">Cell wall</location>
    </subcellularLocation>
</comment>
<dbReference type="InterPro" id="IPR027409">
    <property type="entry name" value="GroEL-like_apical_dom_sf"/>
</dbReference>
<evidence type="ECO:0000256" key="8">
    <source>
        <dbReference type="ARBA" id="ARBA00025702"/>
    </source>
</evidence>
<dbReference type="EMBL" id="VDGT01000011">
    <property type="protein sequence ID" value="TNM29060.1"/>
    <property type="molecule type" value="Genomic_DNA"/>
</dbReference>
<reference evidence="12 13" key="1">
    <citation type="submission" date="2019-06" db="EMBL/GenBank/DDBJ databases">
        <title>Draft genome of Streptomyces sedi sp. JCM16909.</title>
        <authorList>
            <person name="Klykleung N."/>
            <person name="Tanasupawat S."/>
            <person name="Kudo T."/>
            <person name="Yuki M."/>
            <person name="Ohkuma M."/>
        </authorList>
    </citation>
    <scope>NUCLEOTIDE SEQUENCE [LARGE SCALE GENOMIC DNA]</scope>
    <source>
        <strain evidence="12 13">JCM 16909</strain>
    </source>
</reference>
<evidence type="ECO:0000256" key="1">
    <source>
        <dbReference type="ARBA" id="ARBA00004191"/>
    </source>
</evidence>
<dbReference type="NCBIfam" id="NF009489">
    <property type="entry name" value="PRK12851.1"/>
    <property type="match status" value="1"/>
</dbReference>
<dbReference type="CDD" id="cd03344">
    <property type="entry name" value="GroEL"/>
    <property type="match status" value="1"/>
</dbReference>
<evidence type="ECO:0000256" key="5">
    <source>
        <dbReference type="ARBA" id="ARBA00022840"/>
    </source>
</evidence>
<keyword evidence="7 9" id="KW-0413">Isomerase</keyword>
<dbReference type="GO" id="GO:0140662">
    <property type="term" value="F:ATP-dependent protein folding chaperone"/>
    <property type="evidence" value="ECO:0007669"/>
    <property type="project" value="InterPro"/>
</dbReference>
<feature type="binding site" evidence="9">
    <location>
        <begin position="86"/>
        <end position="90"/>
    </location>
    <ligand>
        <name>ATP</name>
        <dbReference type="ChEBI" id="CHEBI:30616"/>
    </ligand>
</feature>
<evidence type="ECO:0000313" key="13">
    <source>
        <dbReference type="Proteomes" id="UP000311713"/>
    </source>
</evidence>
<dbReference type="Gene3D" id="3.30.260.10">
    <property type="entry name" value="TCP-1-like chaperonin intermediate domain"/>
    <property type="match status" value="1"/>
</dbReference>
<dbReference type="HAMAP" id="MF_00600">
    <property type="entry name" value="CH60"/>
    <property type="match status" value="1"/>
</dbReference>
<dbReference type="InterPro" id="IPR002423">
    <property type="entry name" value="Cpn60/GroEL/TCP-1"/>
</dbReference>
<dbReference type="Gene3D" id="3.50.7.10">
    <property type="entry name" value="GroEL"/>
    <property type="match status" value="1"/>
</dbReference>
<evidence type="ECO:0000256" key="6">
    <source>
        <dbReference type="ARBA" id="ARBA00023186"/>
    </source>
</evidence>
<evidence type="ECO:0000256" key="2">
    <source>
        <dbReference type="ARBA" id="ARBA00004241"/>
    </source>
</evidence>
<keyword evidence="4 9" id="KW-0547">Nucleotide-binding</keyword>
<dbReference type="GO" id="GO:0051082">
    <property type="term" value="F:unfolded protein binding"/>
    <property type="evidence" value="ECO:0007669"/>
    <property type="project" value="UniProtKB-UniRule"/>
</dbReference>
<dbReference type="PANTHER" id="PTHR45633">
    <property type="entry name" value="60 KDA HEAT SHOCK PROTEIN, MITOCHONDRIAL"/>
    <property type="match status" value="1"/>
</dbReference>
<dbReference type="SUPFAM" id="SSF48592">
    <property type="entry name" value="GroEL equatorial domain-like"/>
    <property type="match status" value="1"/>
</dbReference>
<dbReference type="SUPFAM" id="SSF52029">
    <property type="entry name" value="GroEL apical domain-like"/>
    <property type="match status" value="1"/>
</dbReference>
<organism evidence="12 13">
    <name type="scientific">Streptomyces sedi</name>
    <dbReference type="NCBI Taxonomy" id="555059"/>
    <lineage>
        <taxon>Bacteria</taxon>
        <taxon>Bacillati</taxon>
        <taxon>Actinomycetota</taxon>
        <taxon>Actinomycetes</taxon>
        <taxon>Kitasatosporales</taxon>
        <taxon>Streptomycetaceae</taxon>
        <taxon>Streptomyces</taxon>
    </lineage>
</organism>
<comment type="subunit">
    <text evidence="9 11">Forms a cylinder of 14 subunits composed of two heptameric rings stacked back-to-back. Interacts with the co-chaperonin GroES.</text>
</comment>
<dbReference type="PROSITE" id="PS00296">
    <property type="entry name" value="CHAPERONINS_CPN60"/>
    <property type="match status" value="1"/>
</dbReference>
<dbReference type="EC" id="5.6.1.7" evidence="9"/>
<dbReference type="GO" id="GO:0005737">
    <property type="term" value="C:cytoplasm"/>
    <property type="evidence" value="ECO:0007669"/>
    <property type="project" value="UniProtKB-SubCell"/>
</dbReference>
<dbReference type="InterPro" id="IPR001844">
    <property type="entry name" value="Cpn60/GroEL"/>
</dbReference>
<comment type="caution">
    <text evidence="12">The sequence shown here is derived from an EMBL/GenBank/DDBJ whole genome shotgun (WGS) entry which is preliminary data.</text>
</comment>
<comment type="function">
    <text evidence="9 11">Together with its co-chaperonin GroES, plays an essential role in assisting protein folding. The GroEL-GroES system forms a nano-cage that allows encapsulation of the non-native substrate proteins and provides a physical environment optimized to promote and accelerate protein folding.</text>
</comment>
<evidence type="ECO:0000256" key="4">
    <source>
        <dbReference type="ARBA" id="ARBA00022741"/>
    </source>
</evidence>
<dbReference type="RefSeq" id="WP_139645793.1">
    <property type="nucleotide sequence ID" value="NZ_BAAAZS010000020.1"/>
</dbReference>
<feature type="binding site" evidence="9">
    <location>
        <position position="415"/>
    </location>
    <ligand>
        <name>ATP</name>
        <dbReference type="ChEBI" id="CHEBI:30616"/>
    </ligand>
</feature>
<evidence type="ECO:0000256" key="10">
    <source>
        <dbReference type="RuleBase" id="RU000418"/>
    </source>
</evidence>
<comment type="similarity">
    <text evidence="3 9 10">Belongs to the chaperonin (HSP60) family.</text>
</comment>
<evidence type="ECO:0000256" key="11">
    <source>
        <dbReference type="RuleBase" id="RU000419"/>
    </source>
</evidence>
<dbReference type="InterPro" id="IPR027413">
    <property type="entry name" value="GROEL-like_equatorial_sf"/>
</dbReference>
<dbReference type="GO" id="GO:0005524">
    <property type="term" value="F:ATP binding"/>
    <property type="evidence" value="ECO:0007669"/>
    <property type="project" value="UniProtKB-UniRule"/>
</dbReference>
<dbReference type="NCBIfam" id="NF009488">
    <property type="entry name" value="PRK12850.1"/>
    <property type="match status" value="1"/>
</dbReference>
<evidence type="ECO:0000256" key="3">
    <source>
        <dbReference type="ARBA" id="ARBA00006607"/>
    </source>
</evidence>
<dbReference type="NCBIfam" id="NF009487">
    <property type="entry name" value="PRK12849.1"/>
    <property type="match status" value="1"/>
</dbReference>
<dbReference type="GO" id="GO:0009986">
    <property type="term" value="C:cell surface"/>
    <property type="evidence" value="ECO:0007669"/>
    <property type="project" value="UniProtKB-SubCell"/>
</dbReference>
<dbReference type="OrthoDB" id="9766614at2"/>
<evidence type="ECO:0000313" key="12">
    <source>
        <dbReference type="EMBL" id="TNM29060.1"/>
    </source>
</evidence>
<dbReference type="FunFam" id="3.50.7.10:FF:000001">
    <property type="entry name" value="60 kDa chaperonin"/>
    <property type="match status" value="1"/>
</dbReference>
<dbReference type="NCBIfam" id="TIGR02348">
    <property type="entry name" value="GroEL"/>
    <property type="match status" value="1"/>
</dbReference>